<feature type="compositionally biased region" description="Gly residues" evidence="9">
    <location>
        <begin position="98"/>
        <end position="118"/>
    </location>
</feature>
<evidence type="ECO:0000256" key="4">
    <source>
        <dbReference type="ARBA" id="ARBA00022640"/>
    </source>
</evidence>
<evidence type="ECO:0000256" key="5">
    <source>
        <dbReference type="ARBA" id="ARBA00022692"/>
    </source>
</evidence>
<dbReference type="InterPro" id="IPR021825">
    <property type="entry name" value="RETICULATA-related"/>
</dbReference>
<evidence type="ECO:0000256" key="2">
    <source>
        <dbReference type="ARBA" id="ARBA00010793"/>
    </source>
</evidence>
<protein>
    <submittedName>
        <fullName evidence="10">Uncharacterized protein</fullName>
    </submittedName>
</protein>
<evidence type="ECO:0000256" key="9">
    <source>
        <dbReference type="SAM" id="MobiDB-lite"/>
    </source>
</evidence>
<gene>
    <name evidence="10" type="ORF">C4D60_Mb08t00460</name>
</gene>
<comment type="similarity">
    <text evidence="2">Belongs to the RETICULATA family.</text>
</comment>
<feature type="region of interest" description="Disordered" evidence="9">
    <location>
        <begin position="96"/>
        <end position="128"/>
    </location>
</feature>
<keyword evidence="4" id="KW-0934">Plastid</keyword>
<keyword evidence="5" id="KW-0812">Transmembrane</keyword>
<proteinExistence type="inferred from homology"/>
<evidence type="ECO:0000256" key="7">
    <source>
        <dbReference type="ARBA" id="ARBA00022989"/>
    </source>
</evidence>
<comment type="subcellular location">
    <subcellularLocation>
        <location evidence="1">Plastid</location>
        <location evidence="1">Chloroplast membrane</location>
        <topology evidence="1">Multi-pass membrane protein</topology>
    </subcellularLocation>
</comment>
<name>A0A4S8K0D5_MUSBA</name>
<reference evidence="10 11" key="1">
    <citation type="journal article" date="2019" name="Nat. Plants">
        <title>Genome sequencing of Musa balbisiana reveals subgenome evolution and function divergence in polyploid bananas.</title>
        <authorList>
            <person name="Yao X."/>
        </authorList>
    </citation>
    <scope>NUCLEOTIDE SEQUENCE [LARGE SCALE GENOMIC DNA]</scope>
    <source>
        <strain evidence="11">cv. DH-PKW</strain>
        <tissue evidence="10">Leaves</tissue>
    </source>
</reference>
<keyword evidence="6" id="KW-0809">Transit peptide</keyword>
<evidence type="ECO:0000256" key="6">
    <source>
        <dbReference type="ARBA" id="ARBA00022946"/>
    </source>
</evidence>
<evidence type="ECO:0000256" key="1">
    <source>
        <dbReference type="ARBA" id="ARBA00004508"/>
    </source>
</evidence>
<keyword evidence="7" id="KW-1133">Transmembrane helix</keyword>
<dbReference type="Proteomes" id="UP000317650">
    <property type="component" value="Chromosome 8"/>
</dbReference>
<organism evidence="10 11">
    <name type="scientific">Musa balbisiana</name>
    <name type="common">Banana</name>
    <dbReference type="NCBI Taxonomy" id="52838"/>
    <lineage>
        <taxon>Eukaryota</taxon>
        <taxon>Viridiplantae</taxon>
        <taxon>Streptophyta</taxon>
        <taxon>Embryophyta</taxon>
        <taxon>Tracheophyta</taxon>
        <taxon>Spermatophyta</taxon>
        <taxon>Magnoliopsida</taxon>
        <taxon>Liliopsida</taxon>
        <taxon>Zingiberales</taxon>
        <taxon>Musaceae</taxon>
        <taxon>Musa</taxon>
    </lineage>
</organism>
<keyword evidence="8" id="KW-0472">Membrane</keyword>
<dbReference type="GO" id="GO:0031969">
    <property type="term" value="C:chloroplast membrane"/>
    <property type="evidence" value="ECO:0007669"/>
    <property type="project" value="UniProtKB-SubCell"/>
</dbReference>
<keyword evidence="3" id="KW-0150">Chloroplast</keyword>
<dbReference type="EMBL" id="PYDT01000002">
    <property type="protein sequence ID" value="THU68112.1"/>
    <property type="molecule type" value="Genomic_DNA"/>
</dbReference>
<evidence type="ECO:0000313" key="11">
    <source>
        <dbReference type="Proteomes" id="UP000317650"/>
    </source>
</evidence>
<dbReference type="STRING" id="52838.A0A4S8K0D5"/>
<evidence type="ECO:0000256" key="8">
    <source>
        <dbReference type="ARBA" id="ARBA00023136"/>
    </source>
</evidence>
<keyword evidence="11" id="KW-1185">Reference proteome</keyword>
<accession>A0A4S8K0D5</accession>
<evidence type="ECO:0000256" key="3">
    <source>
        <dbReference type="ARBA" id="ARBA00022528"/>
    </source>
</evidence>
<dbReference type="Pfam" id="PF11891">
    <property type="entry name" value="RETICULATA-like"/>
    <property type="match status" value="1"/>
</dbReference>
<dbReference type="PANTHER" id="PTHR31620">
    <property type="entry name" value="PROTEIN RETICULATA-RELATED 2, CHLOROPLASTIC-RELATED"/>
    <property type="match status" value="1"/>
</dbReference>
<dbReference type="AlphaFoldDB" id="A0A4S8K0D5"/>
<comment type="caution">
    <text evidence="10">The sequence shown here is derived from an EMBL/GenBank/DDBJ whole genome shotgun (WGS) entry which is preliminary data.</text>
</comment>
<evidence type="ECO:0000313" key="10">
    <source>
        <dbReference type="EMBL" id="THU68112.1"/>
    </source>
</evidence>
<sequence length="415" mass="44433">MRSNNILKLTIYSHKGGEGFVRPPTPNETAITRPLSDSTMAAAASGVASPSNLRLPSSLSCRLPSHPFPRIVTVRFLSPVPPPRCLRISARHPLTVRSGGGGGVGGGDGGGGGGGGGDGGEDGDSGRKNRSEALLVLAEAGRTLESLPKDLAASIESGRIPGSIVQRFFDLEKSPVFRWLLQFGGFKERLLADDLFLAKVAMECGVGIFTKTAAEWERRRENFIKELDFVIADVVMAIVADFMLVWLPAPTVSLRPPLQFNAGPIAKFFYSCPDNAFQVALAGTSYSLLQRVGAIVRNGSKLFVVGTSASLIGTGITNALIKTRKAVDKEFAGEAEDVPIVSTSVAYGVYMAVSSNLRYQLLAGVIEQRILDPLLHNQKLLLSASCFAVRTGNTFLGSLLWVDYARWVGVQKIRE</sequence>
<dbReference type="PANTHER" id="PTHR31620:SF8">
    <property type="entry name" value="PROTEIN RETICULATA-RELATED 4, CHLOROPLASTIC-LIKE"/>
    <property type="match status" value="1"/>
</dbReference>